<evidence type="ECO:0000259" key="8">
    <source>
        <dbReference type="Pfam" id="PF10568"/>
    </source>
</evidence>
<dbReference type="InterPro" id="IPR033468">
    <property type="entry name" value="Metaxin_GST"/>
</dbReference>
<keyword evidence="7" id="KW-0472">Membrane</keyword>
<evidence type="ECO:0000313" key="10">
    <source>
        <dbReference type="EMBL" id="KAG8456530.1"/>
    </source>
</evidence>
<evidence type="ECO:0000313" key="11">
    <source>
        <dbReference type="Proteomes" id="UP000812440"/>
    </source>
</evidence>
<comment type="subcellular location">
    <subcellularLocation>
        <location evidence="1">Mitochondrion outer membrane</location>
    </subcellularLocation>
</comment>
<dbReference type="Pfam" id="PF17171">
    <property type="entry name" value="GST_C_6"/>
    <property type="match status" value="1"/>
</dbReference>
<evidence type="ECO:0000256" key="6">
    <source>
        <dbReference type="ARBA" id="ARBA00023128"/>
    </source>
</evidence>
<protein>
    <recommendedName>
        <fullName evidence="12">Metaxin</fullName>
    </recommendedName>
</protein>
<dbReference type="InterPro" id="IPR036282">
    <property type="entry name" value="Glutathione-S-Trfase_C_sf"/>
</dbReference>
<dbReference type="Pfam" id="PF10568">
    <property type="entry name" value="Tom37"/>
    <property type="match status" value="1"/>
</dbReference>
<dbReference type="GO" id="GO:0007005">
    <property type="term" value="P:mitochondrion organization"/>
    <property type="evidence" value="ECO:0007669"/>
    <property type="project" value="TreeGrafter"/>
</dbReference>
<organism evidence="10 11">
    <name type="scientific">Hymenochirus boettgeri</name>
    <name type="common">Congo dwarf clawed frog</name>
    <dbReference type="NCBI Taxonomy" id="247094"/>
    <lineage>
        <taxon>Eukaryota</taxon>
        <taxon>Metazoa</taxon>
        <taxon>Chordata</taxon>
        <taxon>Craniata</taxon>
        <taxon>Vertebrata</taxon>
        <taxon>Euteleostomi</taxon>
        <taxon>Amphibia</taxon>
        <taxon>Batrachia</taxon>
        <taxon>Anura</taxon>
        <taxon>Pipoidea</taxon>
        <taxon>Pipidae</taxon>
        <taxon>Pipinae</taxon>
        <taxon>Hymenochirus</taxon>
    </lineage>
</organism>
<evidence type="ECO:0000256" key="1">
    <source>
        <dbReference type="ARBA" id="ARBA00004294"/>
    </source>
</evidence>
<dbReference type="GO" id="GO:0015031">
    <property type="term" value="P:protein transport"/>
    <property type="evidence" value="ECO:0007669"/>
    <property type="project" value="UniProtKB-KW"/>
</dbReference>
<keyword evidence="4" id="KW-1000">Mitochondrion outer membrane</keyword>
<evidence type="ECO:0000256" key="3">
    <source>
        <dbReference type="ARBA" id="ARBA00022448"/>
    </source>
</evidence>
<proteinExistence type="inferred from homology"/>
<gene>
    <name evidence="10" type="ORF">GDO86_002349</name>
</gene>
<dbReference type="InterPro" id="IPR050931">
    <property type="entry name" value="Mito_Protein_Transport_Metaxin"/>
</dbReference>
<feature type="domain" description="Metaxin glutathione S-transferase" evidence="9">
    <location>
        <begin position="147"/>
        <end position="210"/>
    </location>
</feature>
<sequence length="285" mass="32215">MELRCWGGDWGLPSVHHESLIVLGGNVPALTSAEQEICLPANILNYFRKQKYNADYVLSAKQGSDTLAYIALLEEKLLPAVLHMFWVDSENYSSVTRPWFASRTPFPMCYFLPWKMSRDALNKILVKKGQPPLYSLTEVESQVYKDAKECLNLLSNRLGTAQFFFGNTPTSLDAFVFGFLAPVYKVHLPRAQLQQHLKQLSNLCGFCDHILSTYFMPKDEAAAAGQEAIDANLQKLTQLVNQESSLIEKMDDSLHRSPQNHPQRLSTLKSDKILENRDSSKLLSS</sequence>
<reference evidence="10" key="1">
    <citation type="thesis" date="2020" institute="ProQuest LLC" country="789 East Eisenhower Parkway, Ann Arbor, MI, USA">
        <title>Comparative Genomics and Chromosome Evolution.</title>
        <authorList>
            <person name="Mudd A.B."/>
        </authorList>
    </citation>
    <scope>NUCLEOTIDE SEQUENCE</scope>
    <source>
        <strain evidence="10">Female2</strain>
        <tissue evidence="10">Blood</tissue>
    </source>
</reference>
<keyword evidence="3" id="KW-0813">Transport</keyword>
<dbReference type="PANTHER" id="PTHR12289:SF30">
    <property type="entry name" value="METAXIN-3"/>
    <property type="match status" value="1"/>
</dbReference>
<dbReference type="CDD" id="cd03212">
    <property type="entry name" value="GST_C_Metaxin1_3"/>
    <property type="match status" value="1"/>
</dbReference>
<dbReference type="OrthoDB" id="5835136at2759"/>
<evidence type="ECO:0000256" key="2">
    <source>
        <dbReference type="ARBA" id="ARBA00009170"/>
    </source>
</evidence>
<comment type="caution">
    <text evidence="10">The sequence shown here is derived from an EMBL/GenBank/DDBJ whole genome shotgun (WGS) entry which is preliminary data.</text>
</comment>
<accession>A0A8T2KM63</accession>
<name>A0A8T2KM63_9PIPI</name>
<dbReference type="AlphaFoldDB" id="A0A8T2KM63"/>
<evidence type="ECO:0000259" key="9">
    <source>
        <dbReference type="Pfam" id="PF17171"/>
    </source>
</evidence>
<dbReference type="SUPFAM" id="SSF47616">
    <property type="entry name" value="GST C-terminal domain-like"/>
    <property type="match status" value="1"/>
</dbReference>
<evidence type="ECO:0000256" key="7">
    <source>
        <dbReference type="ARBA" id="ARBA00023136"/>
    </source>
</evidence>
<keyword evidence="5" id="KW-0653">Protein transport</keyword>
<dbReference type="GO" id="GO:0001401">
    <property type="term" value="C:SAM complex"/>
    <property type="evidence" value="ECO:0007669"/>
    <property type="project" value="InterPro"/>
</dbReference>
<dbReference type="Proteomes" id="UP000812440">
    <property type="component" value="Chromosome 1"/>
</dbReference>
<dbReference type="InterPro" id="IPR019564">
    <property type="entry name" value="Sam37/metaxin_N"/>
</dbReference>
<evidence type="ECO:0000256" key="5">
    <source>
        <dbReference type="ARBA" id="ARBA00022927"/>
    </source>
</evidence>
<evidence type="ECO:0000256" key="4">
    <source>
        <dbReference type="ARBA" id="ARBA00022787"/>
    </source>
</evidence>
<comment type="similarity">
    <text evidence="2">Belongs to the metaxin family.</text>
</comment>
<dbReference type="EMBL" id="JAACNH010000001">
    <property type="protein sequence ID" value="KAG8456530.1"/>
    <property type="molecule type" value="Genomic_DNA"/>
</dbReference>
<feature type="domain" description="Mitochondrial outer membrane transport complex Sam37/metaxin N-terminal" evidence="8">
    <location>
        <begin position="23"/>
        <end position="116"/>
    </location>
</feature>
<keyword evidence="6" id="KW-0496">Mitochondrion</keyword>
<keyword evidence="11" id="KW-1185">Reference proteome</keyword>
<evidence type="ECO:0008006" key="12">
    <source>
        <dbReference type="Google" id="ProtNLM"/>
    </source>
</evidence>
<dbReference type="PANTHER" id="PTHR12289">
    <property type="entry name" value="METAXIN RELATED"/>
    <property type="match status" value="1"/>
</dbReference>